<keyword evidence="2" id="KW-0732">Signal</keyword>
<feature type="chain" id="PRO_5018073343" description="Secreted protein" evidence="2">
    <location>
        <begin position="21"/>
        <end position="104"/>
    </location>
</feature>
<dbReference type="Proteomes" id="UP000275267">
    <property type="component" value="Unassembled WGS sequence"/>
</dbReference>
<reference evidence="4" key="1">
    <citation type="journal article" date="2019" name="Nat. Commun.">
        <title>The genome of broomcorn millet.</title>
        <authorList>
            <person name="Zou C."/>
            <person name="Miki D."/>
            <person name="Li D."/>
            <person name="Tang Q."/>
            <person name="Xiao L."/>
            <person name="Rajput S."/>
            <person name="Deng P."/>
            <person name="Jia W."/>
            <person name="Huang R."/>
            <person name="Zhang M."/>
            <person name="Sun Y."/>
            <person name="Hu J."/>
            <person name="Fu X."/>
            <person name="Schnable P.S."/>
            <person name="Li F."/>
            <person name="Zhang H."/>
            <person name="Feng B."/>
            <person name="Zhu X."/>
            <person name="Liu R."/>
            <person name="Schnable J.C."/>
            <person name="Zhu J.-K."/>
            <person name="Zhang H."/>
        </authorList>
    </citation>
    <scope>NUCLEOTIDE SEQUENCE [LARGE SCALE GENOMIC DNA]</scope>
</reference>
<feature type="signal peptide" evidence="2">
    <location>
        <begin position="1"/>
        <end position="20"/>
    </location>
</feature>
<evidence type="ECO:0008006" key="5">
    <source>
        <dbReference type="Google" id="ProtNLM"/>
    </source>
</evidence>
<feature type="region of interest" description="Disordered" evidence="1">
    <location>
        <begin position="29"/>
        <end position="71"/>
    </location>
</feature>
<dbReference type="AlphaFoldDB" id="A0A3L6TKY0"/>
<gene>
    <name evidence="3" type="ORF">C2845_PM01G02650</name>
</gene>
<feature type="compositionally biased region" description="Low complexity" evidence="1">
    <location>
        <begin position="29"/>
        <end position="38"/>
    </location>
</feature>
<evidence type="ECO:0000313" key="3">
    <source>
        <dbReference type="EMBL" id="RLN40286.1"/>
    </source>
</evidence>
<protein>
    <recommendedName>
        <fullName evidence="5">Secreted protein</fullName>
    </recommendedName>
</protein>
<evidence type="ECO:0000313" key="4">
    <source>
        <dbReference type="Proteomes" id="UP000275267"/>
    </source>
</evidence>
<accession>A0A3L6TKY0</accession>
<keyword evidence="4" id="KW-1185">Reference proteome</keyword>
<sequence length="104" mass="10343">MWPVALALSTDNILCCLCLATACCRRLSRSASSSAPIGGSRGRTISRAPTETLGGAGGSSSGGGGGGAAIAGARDRHIDCHRPLSLRSPSSYSSIALLPAKDAT</sequence>
<proteinExistence type="predicted"/>
<feature type="compositionally biased region" description="Gly residues" evidence="1">
    <location>
        <begin position="54"/>
        <end position="69"/>
    </location>
</feature>
<evidence type="ECO:0000256" key="1">
    <source>
        <dbReference type="SAM" id="MobiDB-lite"/>
    </source>
</evidence>
<dbReference type="EMBL" id="PQIB02000001">
    <property type="protein sequence ID" value="RLN40286.1"/>
    <property type="molecule type" value="Genomic_DNA"/>
</dbReference>
<name>A0A3L6TKY0_PANMI</name>
<evidence type="ECO:0000256" key="2">
    <source>
        <dbReference type="SAM" id="SignalP"/>
    </source>
</evidence>
<comment type="caution">
    <text evidence="3">The sequence shown here is derived from an EMBL/GenBank/DDBJ whole genome shotgun (WGS) entry which is preliminary data.</text>
</comment>
<organism evidence="3 4">
    <name type="scientific">Panicum miliaceum</name>
    <name type="common">Proso millet</name>
    <name type="synonym">Broomcorn millet</name>
    <dbReference type="NCBI Taxonomy" id="4540"/>
    <lineage>
        <taxon>Eukaryota</taxon>
        <taxon>Viridiplantae</taxon>
        <taxon>Streptophyta</taxon>
        <taxon>Embryophyta</taxon>
        <taxon>Tracheophyta</taxon>
        <taxon>Spermatophyta</taxon>
        <taxon>Magnoliopsida</taxon>
        <taxon>Liliopsida</taxon>
        <taxon>Poales</taxon>
        <taxon>Poaceae</taxon>
        <taxon>PACMAD clade</taxon>
        <taxon>Panicoideae</taxon>
        <taxon>Panicodae</taxon>
        <taxon>Paniceae</taxon>
        <taxon>Panicinae</taxon>
        <taxon>Panicum</taxon>
        <taxon>Panicum sect. Panicum</taxon>
    </lineage>
</organism>